<gene>
    <name evidence="1" type="ORF">PIB30_093732</name>
</gene>
<organism evidence="1 2">
    <name type="scientific">Stylosanthes scabra</name>
    <dbReference type="NCBI Taxonomy" id="79078"/>
    <lineage>
        <taxon>Eukaryota</taxon>
        <taxon>Viridiplantae</taxon>
        <taxon>Streptophyta</taxon>
        <taxon>Embryophyta</taxon>
        <taxon>Tracheophyta</taxon>
        <taxon>Spermatophyta</taxon>
        <taxon>Magnoliopsida</taxon>
        <taxon>eudicotyledons</taxon>
        <taxon>Gunneridae</taxon>
        <taxon>Pentapetalae</taxon>
        <taxon>rosids</taxon>
        <taxon>fabids</taxon>
        <taxon>Fabales</taxon>
        <taxon>Fabaceae</taxon>
        <taxon>Papilionoideae</taxon>
        <taxon>50 kb inversion clade</taxon>
        <taxon>dalbergioids sensu lato</taxon>
        <taxon>Dalbergieae</taxon>
        <taxon>Pterocarpus clade</taxon>
        <taxon>Stylosanthes</taxon>
    </lineage>
</organism>
<proteinExistence type="predicted"/>
<evidence type="ECO:0000313" key="1">
    <source>
        <dbReference type="EMBL" id="MED6189218.1"/>
    </source>
</evidence>
<dbReference type="Proteomes" id="UP001341840">
    <property type="component" value="Unassembled WGS sequence"/>
</dbReference>
<accession>A0ABU6WYH2</accession>
<reference evidence="1 2" key="1">
    <citation type="journal article" date="2023" name="Plants (Basel)">
        <title>Bridging the Gap: Combining Genomics and Transcriptomics Approaches to Understand Stylosanthes scabra, an Orphan Legume from the Brazilian Caatinga.</title>
        <authorList>
            <person name="Ferreira-Neto J.R.C."/>
            <person name="da Silva M.D."/>
            <person name="Binneck E."/>
            <person name="de Melo N.F."/>
            <person name="da Silva R.H."/>
            <person name="de Melo A.L.T.M."/>
            <person name="Pandolfi V."/>
            <person name="Bustamante F.O."/>
            <person name="Brasileiro-Vidal A.C."/>
            <person name="Benko-Iseppon A.M."/>
        </authorList>
    </citation>
    <scope>NUCLEOTIDE SEQUENCE [LARGE SCALE GENOMIC DNA]</scope>
    <source>
        <tissue evidence="1">Leaves</tissue>
    </source>
</reference>
<name>A0ABU6WYH2_9FABA</name>
<evidence type="ECO:0000313" key="2">
    <source>
        <dbReference type="Proteomes" id="UP001341840"/>
    </source>
</evidence>
<protein>
    <submittedName>
        <fullName evidence="1">Uncharacterized protein</fullName>
    </submittedName>
</protein>
<keyword evidence="2" id="KW-1185">Reference proteome</keyword>
<dbReference type="EMBL" id="JASCZI010183264">
    <property type="protein sequence ID" value="MED6189218.1"/>
    <property type="molecule type" value="Genomic_DNA"/>
</dbReference>
<sequence length="106" mass="11466">MLYACGAIVQRKRLGPNLIFTPTFVAPLYTSVPVNPNRRRPSVNLQPSSAAALSSLLSVNRSLRHRSIALLALSMSQSASTLRCLRQPQGLVLLLPPLPLPLPNSV</sequence>
<comment type="caution">
    <text evidence="1">The sequence shown here is derived from an EMBL/GenBank/DDBJ whole genome shotgun (WGS) entry which is preliminary data.</text>
</comment>